<proteinExistence type="predicted"/>
<dbReference type="AlphaFoldDB" id="A0ABD3WD38"/>
<keyword evidence="2" id="KW-0964">Secreted</keyword>
<protein>
    <recommendedName>
        <fullName evidence="8">NTR domain-containing protein</fullName>
    </recommendedName>
</protein>
<feature type="chain" id="PRO_5044872107" description="NTR domain-containing protein" evidence="5">
    <location>
        <begin position="21"/>
        <end position="177"/>
    </location>
</feature>
<dbReference type="InterPro" id="IPR008993">
    <property type="entry name" value="TIMP-like_OB-fold"/>
</dbReference>
<comment type="caution">
    <text evidence="6">The sequence shown here is derived from an EMBL/GenBank/DDBJ whole genome shotgun (WGS) entry which is preliminary data.</text>
</comment>
<keyword evidence="5" id="KW-0732">Signal</keyword>
<keyword evidence="7" id="KW-1185">Reference proteome</keyword>
<dbReference type="SUPFAM" id="SSF50242">
    <property type="entry name" value="TIMP-like"/>
    <property type="match status" value="1"/>
</dbReference>
<keyword evidence="3" id="KW-0862">Zinc</keyword>
<dbReference type="EMBL" id="JBJQND010000007">
    <property type="protein sequence ID" value="KAL3870713.1"/>
    <property type="molecule type" value="Genomic_DNA"/>
</dbReference>
<dbReference type="PANTHER" id="PTHR11844:SF33">
    <property type="entry name" value="TISSUE INHIBITOR OF METALLOPROTEINASE"/>
    <property type="match status" value="1"/>
</dbReference>
<evidence type="ECO:0000256" key="1">
    <source>
        <dbReference type="ARBA" id="ARBA00004613"/>
    </source>
</evidence>
<feature type="binding site" evidence="3">
    <location>
        <position position="24"/>
    </location>
    <ligand>
        <name>Zn(2+)</name>
        <dbReference type="ChEBI" id="CHEBI:29105"/>
        <note>ligand shared with metalloproteinase partner</note>
    </ligand>
</feature>
<gene>
    <name evidence="6" type="ORF">ACJMK2_038757</name>
</gene>
<dbReference type="PANTHER" id="PTHR11844">
    <property type="entry name" value="METALLOPROTEASE INHIBITOR"/>
    <property type="match status" value="1"/>
</dbReference>
<dbReference type="Gene3D" id="2.40.50.120">
    <property type="match status" value="1"/>
</dbReference>
<feature type="signal peptide" evidence="5">
    <location>
        <begin position="1"/>
        <end position="20"/>
    </location>
</feature>
<dbReference type="InterPro" id="IPR001820">
    <property type="entry name" value="TIMP"/>
</dbReference>
<name>A0ABD3WD38_SINWO</name>
<dbReference type="GO" id="GO:0005576">
    <property type="term" value="C:extracellular region"/>
    <property type="evidence" value="ECO:0007669"/>
    <property type="project" value="UniProtKB-SubCell"/>
</dbReference>
<feature type="disulfide bond" evidence="4">
    <location>
        <begin position="24"/>
        <end position="103"/>
    </location>
</feature>
<keyword evidence="4" id="KW-1015">Disulfide bond</keyword>
<keyword evidence="3" id="KW-0479">Metal-binding</keyword>
<evidence type="ECO:0000256" key="4">
    <source>
        <dbReference type="PIRSR" id="PIRSR601820-3"/>
    </source>
</evidence>
<dbReference type="Proteomes" id="UP001634394">
    <property type="component" value="Unassembled WGS sequence"/>
</dbReference>
<organism evidence="6 7">
    <name type="scientific">Sinanodonta woodiana</name>
    <name type="common">Chinese pond mussel</name>
    <name type="synonym">Anodonta woodiana</name>
    <dbReference type="NCBI Taxonomy" id="1069815"/>
    <lineage>
        <taxon>Eukaryota</taxon>
        <taxon>Metazoa</taxon>
        <taxon>Spiralia</taxon>
        <taxon>Lophotrochozoa</taxon>
        <taxon>Mollusca</taxon>
        <taxon>Bivalvia</taxon>
        <taxon>Autobranchia</taxon>
        <taxon>Heteroconchia</taxon>
        <taxon>Palaeoheterodonta</taxon>
        <taxon>Unionida</taxon>
        <taxon>Unionoidea</taxon>
        <taxon>Unionidae</taxon>
        <taxon>Unioninae</taxon>
        <taxon>Sinanodonta</taxon>
    </lineage>
</organism>
<evidence type="ECO:0000313" key="7">
    <source>
        <dbReference type="Proteomes" id="UP001634394"/>
    </source>
</evidence>
<accession>A0ABD3WD38</accession>
<sequence>MDRPVIFIQFLLMLVVAVNALPDCECGNHDKMKHAVCMQQTLIMANPESARYVSLYRQHVDNPEDSYFTIYTMKLTKTYKDGYTRLGDESIFELIAPTPGDDCGVALDLQTDYFIAGTSMNDTLLMVHGCDYIERVPWTEKTAAEMEEMNGFLTRQTQVDCSDFCVLVTDFGSLIAC</sequence>
<evidence type="ECO:0000256" key="2">
    <source>
        <dbReference type="ARBA" id="ARBA00022525"/>
    </source>
</evidence>
<feature type="disulfide bond" evidence="4">
    <location>
        <begin position="26"/>
        <end position="130"/>
    </location>
</feature>
<evidence type="ECO:0008006" key="8">
    <source>
        <dbReference type="Google" id="ProtNLM"/>
    </source>
</evidence>
<evidence type="ECO:0000256" key="5">
    <source>
        <dbReference type="SAM" id="SignalP"/>
    </source>
</evidence>
<evidence type="ECO:0000313" key="6">
    <source>
        <dbReference type="EMBL" id="KAL3870713.1"/>
    </source>
</evidence>
<reference evidence="6 7" key="1">
    <citation type="submission" date="2024-11" db="EMBL/GenBank/DDBJ databases">
        <title>Chromosome-level genome assembly of the freshwater bivalve Anodonta woodiana.</title>
        <authorList>
            <person name="Chen X."/>
        </authorList>
    </citation>
    <scope>NUCLEOTIDE SEQUENCE [LARGE SCALE GENOMIC DNA]</scope>
    <source>
        <strain evidence="6">MN2024</strain>
        <tissue evidence="6">Gills</tissue>
    </source>
</reference>
<evidence type="ECO:0000256" key="3">
    <source>
        <dbReference type="PIRSR" id="PIRSR601820-1"/>
    </source>
</evidence>
<dbReference type="Pfam" id="PF00965">
    <property type="entry name" value="TIMP"/>
    <property type="match status" value="1"/>
</dbReference>
<comment type="subcellular location">
    <subcellularLocation>
        <location evidence="1">Secreted</location>
    </subcellularLocation>
</comment>